<feature type="compositionally biased region" description="Polar residues" evidence="1">
    <location>
        <begin position="131"/>
        <end position="141"/>
    </location>
</feature>
<accession>A0A9Q3EXQ1</accession>
<organism evidence="2 3">
    <name type="scientific">Austropuccinia psidii MF-1</name>
    <dbReference type="NCBI Taxonomy" id="1389203"/>
    <lineage>
        <taxon>Eukaryota</taxon>
        <taxon>Fungi</taxon>
        <taxon>Dikarya</taxon>
        <taxon>Basidiomycota</taxon>
        <taxon>Pucciniomycotina</taxon>
        <taxon>Pucciniomycetes</taxon>
        <taxon>Pucciniales</taxon>
        <taxon>Sphaerophragmiaceae</taxon>
        <taxon>Austropuccinia</taxon>
    </lineage>
</organism>
<evidence type="ECO:0000313" key="2">
    <source>
        <dbReference type="EMBL" id="MBW0528934.1"/>
    </source>
</evidence>
<proteinExistence type="predicted"/>
<name>A0A9Q3EXQ1_9BASI</name>
<sequence length="154" mass="16636">MSSSNPHKSCSGSVHYLNGVYSIYYVQKELPMSPNISLTPPIASSINVSGLNIDFGNTTAKPSFTWTIPNISVTPILLDATNMQMHVSEGPGSTPEISLKANQKSKFACDFLFNPGWNHVESQEPFEKSKQPSLNIPSGSQVHVGHGKEVDFGG</sequence>
<protein>
    <submittedName>
        <fullName evidence="2">Uncharacterized protein</fullName>
    </submittedName>
</protein>
<evidence type="ECO:0000256" key="1">
    <source>
        <dbReference type="SAM" id="MobiDB-lite"/>
    </source>
</evidence>
<reference evidence="2" key="1">
    <citation type="submission" date="2021-03" db="EMBL/GenBank/DDBJ databases">
        <title>Draft genome sequence of rust myrtle Austropuccinia psidii MF-1, a brazilian biotype.</title>
        <authorList>
            <person name="Quecine M.C."/>
            <person name="Pachon D.M.R."/>
            <person name="Bonatelli M.L."/>
            <person name="Correr F.H."/>
            <person name="Franceschini L.M."/>
            <person name="Leite T.F."/>
            <person name="Margarido G.R.A."/>
            <person name="Almeida C.A."/>
            <person name="Ferrarezi J.A."/>
            <person name="Labate C.A."/>
        </authorList>
    </citation>
    <scope>NUCLEOTIDE SEQUENCE</scope>
    <source>
        <strain evidence="2">MF-1</strain>
    </source>
</reference>
<dbReference type="AlphaFoldDB" id="A0A9Q3EXQ1"/>
<dbReference type="EMBL" id="AVOT02034741">
    <property type="protein sequence ID" value="MBW0528934.1"/>
    <property type="molecule type" value="Genomic_DNA"/>
</dbReference>
<comment type="caution">
    <text evidence="2">The sequence shown here is derived from an EMBL/GenBank/DDBJ whole genome shotgun (WGS) entry which is preliminary data.</text>
</comment>
<feature type="region of interest" description="Disordered" evidence="1">
    <location>
        <begin position="125"/>
        <end position="154"/>
    </location>
</feature>
<dbReference type="Proteomes" id="UP000765509">
    <property type="component" value="Unassembled WGS sequence"/>
</dbReference>
<gene>
    <name evidence="2" type="ORF">O181_068649</name>
</gene>
<evidence type="ECO:0000313" key="3">
    <source>
        <dbReference type="Proteomes" id="UP000765509"/>
    </source>
</evidence>
<keyword evidence="3" id="KW-1185">Reference proteome</keyword>